<dbReference type="EMBL" id="BPWL01000012">
    <property type="protein sequence ID" value="GJJ16060.1"/>
    <property type="molecule type" value="Genomic_DNA"/>
</dbReference>
<keyword evidence="7" id="KW-0732">Signal</keyword>
<evidence type="ECO:0000256" key="2">
    <source>
        <dbReference type="ARBA" id="ARBA00005634"/>
    </source>
</evidence>
<dbReference type="GO" id="GO:0008235">
    <property type="term" value="F:metalloexopeptidase activity"/>
    <property type="evidence" value="ECO:0007669"/>
    <property type="project" value="InterPro"/>
</dbReference>
<accession>A0AAV5AVZ1</accession>
<dbReference type="InterPro" id="IPR007484">
    <property type="entry name" value="Peptidase_M28"/>
</dbReference>
<sequence>MFLPLIALFALSSLGEASEHRRFHLAISKGPITGSSCADYLGHYGTENDRYHLYRTQRECLTSDLSNNSEAVVVVSFVSEERKLIYVQEAGIDSSIRDNAEESALLSSLEDIMTITTLRTQTTFTTPDNNPLDFNIIYRTNSSALLSVSSEMADRIDAHLPRFVVPVLIDTNPSTYIPVPPVSRRRILNWLDNLSFKSRVDEIVSTISVDYMRSKLEYLTGESSTSPLRTRYAMSDDAREAATWLKVQFEENGAECELHQFHPYYSPNVICRYAASGDSDGIIILGAHYDSRAGPMTPYIRAPGANDDGSGIASLLGITHAIKENNLTFTNNIQFAAFSGEEQGLVGSSHYAQRLKDENANVLLMVQADMIGYRRSDENRQIAFPAVYSTYEASGYLQNLTQLYSKELEFGTTYACCSDHESFYNRGFASTQVFERAGFIADPMYHNSGDLSRREGYDFEQIRSIAKVTFSLVLDTSLSS</sequence>
<proteinExistence type="inferred from homology"/>
<dbReference type="InterPro" id="IPR045175">
    <property type="entry name" value="M28_fam"/>
</dbReference>
<dbReference type="GO" id="GO:0046872">
    <property type="term" value="F:metal ion binding"/>
    <property type="evidence" value="ECO:0007669"/>
    <property type="project" value="UniProtKB-KW"/>
</dbReference>
<keyword evidence="5 7" id="KW-0378">Hydrolase</keyword>
<evidence type="ECO:0000313" key="9">
    <source>
        <dbReference type="EMBL" id="GJJ16060.1"/>
    </source>
</evidence>
<keyword evidence="6 7" id="KW-0862">Zinc</keyword>
<evidence type="ECO:0000256" key="3">
    <source>
        <dbReference type="ARBA" id="ARBA00022670"/>
    </source>
</evidence>
<feature type="domain" description="Peptidase M28" evidence="8">
    <location>
        <begin position="268"/>
        <end position="453"/>
    </location>
</feature>
<keyword evidence="3 7" id="KW-0645">Protease</keyword>
<evidence type="ECO:0000256" key="1">
    <source>
        <dbReference type="ARBA" id="ARBA00001947"/>
    </source>
</evidence>
<dbReference type="SUPFAM" id="SSF53187">
    <property type="entry name" value="Zn-dependent exopeptidases"/>
    <property type="match status" value="1"/>
</dbReference>
<feature type="chain" id="PRO_5043093611" description="Peptide hydrolase" evidence="7">
    <location>
        <begin position="18"/>
        <end position="480"/>
    </location>
</feature>
<dbReference type="Proteomes" id="UP001050691">
    <property type="component" value="Unassembled WGS sequence"/>
</dbReference>
<reference evidence="9" key="1">
    <citation type="submission" date="2021-10" db="EMBL/GenBank/DDBJ databases">
        <title>De novo Genome Assembly of Clathrus columnatus (Basidiomycota, Fungi) Using Illumina and Nanopore Sequence Data.</title>
        <authorList>
            <person name="Ogiso-Tanaka E."/>
            <person name="Itagaki H."/>
            <person name="Hosoya T."/>
            <person name="Hosaka K."/>
        </authorList>
    </citation>
    <scope>NUCLEOTIDE SEQUENCE</scope>
    <source>
        <strain evidence="9">MO-923</strain>
    </source>
</reference>
<name>A0AAV5AVZ1_9AGAM</name>
<comment type="caution">
    <text evidence="9">The sequence shown here is derived from an EMBL/GenBank/DDBJ whole genome shotgun (WGS) entry which is preliminary data.</text>
</comment>
<dbReference type="EC" id="3.4.-.-" evidence="7"/>
<evidence type="ECO:0000256" key="4">
    <source>
        <dbReference type="ARBA" id="ARBA00022723"/>
    </source>
</evidence>
<comment type="cofactor">
    <cofactor evidence="1">
        <name>Zn(2+)</name>
        <dbReference type="ChEBI" id="CHEBI:29105"/>
    </cofactor>
</comment>
<dbReference type="Pfam" id="PF04389">
    <property type="entry name" value="Peptidase_M28"/>
    <property type="match status" value="1"/>
</dbReference>
<feature type="signal peptide" evidence="7">
    <location>
        <begin position="1"/>
        <end position="17"/>
    </location>
</feature>
<dbReference type="Gene3D" id="3.40.630.10">
    <property type="entry name" value="Zn peptidases"/>
    <property type="match status" value="1"/>
</dbReference>
<dbReference type="PANTHER" id="PTHR12147">
    <property type="entry name" value="METALLOPEPTIDASE M28 FAMILY MEMBER"/>
    <property type="match status" value="1"/>
</dbReference>
<gene>
    <name evidence="9" type="ORF">Clacol_010339</name>
</gene>
<dbReference type="PANTHER" id="PTHR12147:SF26">
    <property type="entry name" value="PEPTIDASE M28 DOMAIN-CONTAINING PROTEIN"/>
    <property type="match status" value="1"/>
</dbReference>
<protein>
    <recommendedName>
        <fullName evidence="7">Peptide hydrolase</fullName>
        <ecNumber evidence="7">3.4.-.-</ecNumber>
    </recommendedName>
</protein>
<dbReference type="GO" id="GO:0006508">
    <property type="term" value="P:proteolysis"/>
    <property type="evidence" value="ECO:0007669"/>
    <property type="project" value="UniProtKB-KW"/>
</dbReference>
<comment type="similarity">
    <text evidence="2">Belongs to the peptidase M28 family. M28B subfamily.</text>
</comment>
<evidence type="ECO:0000259" key="8">
    <source>
        <dbReference type="Pfam" id="PF04389"/>
    </source>
</evidence>
<evidence type="ECO:0000313" key="10">
    <source>
        <dbReference type="Proteomes" id="UP001050691"/>
    </source>
</evidence>
<keyword evidence="10" id="KW-1185">Reference proteome</keyword>
<dbReference type="AlphaFoldDB" id="A0AAV5AVZ1"/>
<evidence type="ECO:0000256" key="6">
    <source>
        <dbReference type="ARBA" id="ARBA00022833"/>
    </source>
</evidence>
<evidence type="ECO:0000256" key="5">
    <source>
        <dbReference type="ARBA" id="ARBA00022801"/>
    </source>
</evidence>
<evidence type="ECO:0000256" key="7">
    <source>
        <dbReference type="RuleBase" id="RU361240"/>
    </source>
</evidence>
<organism evidence="9 10">
    <name type="scientific">Clathrus columnatus</name>
    <dbReference type="NCBI Taxonomy" id="1419009"/>
    <lineage>
        <taxon>Eukaryota</taxon>
        <taxon>Fungi</taxon>
        <taxon>Dikarya</taxon>
        <taxon>Basidiomycota</taxon>
        <taxon>Agaricomycotina</taxon>
        <taxon>Agaricomycetes</taxon>
        <taxon>Phallomycetidae</taxon>
        <taxon>Phallales</taxon>
        <taxon>Clathraceae</taxon>
        <taxon>Clathrus</taxon>
    </lineage>
</organism>
<keyword evidence="4 7" id="KW-0479">Metal-binding</keyword>